<evidence type="ECO:0008006" key="3">
    <source>
        <dbReference type="Google" id="ProtNLM"/>
    </source>
</evidence>
<reference evidence="1" key="2">
    <citation type="journal article" date="2024" name="Plant">
        <title>Genomic evolution and insights into agronomic trait innovations of Sesamum species.</title>
        <authorList>
            <person name="Miao H."/>
            <person name="Wang L."/>
            <person name="Qu L."/>
            <person name="Liu H."/>
            <person name="Sun Y."/>
            <person name="Le M."/>
            <person name="Wang Q."/>
            <person name="Wei S."/>
            <person name="Zheng Y."/>
            <person name="Lin W."/>
            <person name="Duan Y."/>
            <person name="Cao H."/>
            <person name="Xiong S."/>
            <person name="Wang X."/>
            <person name="Wei L."/>
            <person name="Li C."/>
            <person name="Ma Q."/>
            <person name="Ju M."/>
            <person name="Zhao R."/>
            <person name="Li G."/>
            <person name="Mu C."/>
            <person name="Tian Q."/>
            <person name="Mei H."/>
            <person name="Zhang T."/>
            <person name="Gao T."/>
            <person name="Zhang H."/>
        </authorList>
    </citation>
    <scope>NUCLEOTIDE SEQUENCE</scope>
    <source>
        <strain evidence="1">3651</strain>
    </source>
</reference>
<proteinExistence type="predicted"/>
<keyword evidence="2" id="KW-1185">Reference proteome</keyword>
<evidence type="ECO:0000313" key="2">
    <source>
        <dbReference type="Proteomes" id="UP001293254"/>
    </source>
</evidence>
<accession>A0AAE2CGX9</accession>
<dbReference type="EMBL" id="JACGWO010000008">
    <property type="protein sequence ID" value="KAK4421667.1"/>
    <property type="molecule type" value="Genomic_DNA"/>
</dbReference>
<evidence type="ECO:0000313" key="1">
    <source>
        <dbReference type="EMBL" id="KAK4421667.1"/>
    </source>
</evidence>
<sequence>MEVVSDSIFQLQEFTDCTKSLALQQRSGNKHLRCQPPLQGVVKINFDGVVFMSQKELGLGMIVRNSVGKCLAWRKRIYRFPDDHTVAETIAILEVANMGLSHL</sequence>
<reference evidence="1" key="1">
    <citation type="submission" date="2020-06" db="EMBL/GenBank/DDBJ databases">
        <authorList>
            <person name="Li T."/>
            <person name="Hu X."/>
            <person name="Zhang T."/>
            <person name="Song X."/>
            <person name="Zhang H."/>
            <person name="Dai N."/>
            <person name="Sheng W."/>
            <person name="Hou X."/>
            <person name="Wei L."/>
        </authorList>
    </citation>
    <scope>NUCLEOTIDE SEQUENCE</scope>
    <source>
        <strain evidence="1">3651</strain>
        <tissue evidence="1">Leaf</tissue>
    </source>
</reference>
<dbReference type="Proteomes" id="UP001293254">
    <property type="component" value="Unassembled WGS sequence"/>
</dbReference>
<protein>
    <recommendedName>
        <fullName evidence="3">RNase H type-1 domain-containing protein</fullName>
    </recommendedName>
</protein>
<name>A0AAE2CGX9_9LAMI</name>
<comment type="caution">
    <text evidence="1">The sequence shown here is derived from an EMBL/GenBank/DDBJ whole genome shotgun (WGS) entry which is preliminary data.</text>
</comment>
<gene>
    <name evidence="1" type="ORF">Salat_2117300</name>
</gene>
<dbReference type="AlphaFoldDB" id="A0AAE2CGX9"/>
<organism evidence="1 2">
    <name type="scientific">Sesamum alatum</name>
    <dbReference type="NCBI Taxonomy" id="300844"/>
    <lineage>
        <taxon>Eukaryota</taxon>
        <taxon>Viridiplantae</taxon>
        <taxon>Streptophyta</taxon>
        <taxon>Embryophyta</taxon>
        <taxon>Tracheophyta</taxon>
        <taxon>Spermatophyta</taxon>
        <taxon>Magnoliopsida</taxon>
        <taxon>eudicotyledons</taxon>
        <taxon>Gunneridae</taxon>
        <taxon>Pentapetalae</taxon>
        <taxon>asterids</taxon>
        <taxon>lamiids</taxon>
        <taxon>Lamiales</taxon>
        <taxon>Pedaliaceae</taxon>
        <taxon>Sesamum</taxon>
    </lineage>
</organism>